<dbReference type="Proteomes" id="UP000800039">
    <property type="component" value="Unassembled WGS sequence"/>
</dbReference>
<dbReference type="AlphaFoldDB" id="A0A9P4LAT6"/>
<organism evidence="2 3">
    <name type="scientific">Cucurbitaria berberidis CBS 394.84</name>
    <dbReference type="NCBI Taxonomy" id="1168544"/>
    <lineage>
        <taxon>Eukaryota</taxon>
        <taxon>Fungi</taxon>
        <taxon>Dikarya</taxon>
        <taxon>Ascomycota</taxon>
        <taxon>Pezizomycotina</taxon>
        <taxon>Dothideomycetes</taxon>
        <taxon>Pleosporomycetidae</taxon>
        <taxon>Pleosporales</taxon>
        <taxon>Pleosporineae</taxon>
        <taxon>Cucurbitariaceae</taxon>
        <taxon>Cucurbitaria</taxon>
    </lineage>
</organism>
<dbReference type="RefSeq" id="XP_040790401.1">
    <property type="nucleotide sequence ID" value="XM_040930871.1"/>
</dbReference>
<proteinExistence type="predicted"/>
<accession>A0A9P4LAT6</accession>
<feature type="transmembrane region" description="Helical" evidence="1">
    <location>
        <begin position="6"/>
        <end position="22"/>
    </location>
</feature>
<evidence type="ECO:0000256" key="1">
    <source>
        <dbReference type="SAM" id="Phobius"/>
    </source>
</evidence>
<dbReference type="GeneID" id="63848123"/>
<evidence type="ECO:0008006" key="4">
    <source>
        <dbReference type="Google" id="ProtNLM"/>
    </source>
</evidence>
<keyword evidence="1" id="KW-0472">Membrane</keyword>
<comment type="caution">
    <text evidence="2">The sequence shown here is derived from an EMBL/GenBank/DDBJ whole genome shotgun (WGS) entry which is preliminary data.</text>
</comment>
<sequence>MPFFRSLIIAFFSVIVCYFILVPPRRPTWLPLPMSKRNKQTPASTRCLALGISLTASYGTISIRHEDGSFEDIGCEHGDQNYLDMMQRFSRLSSSHPAPPYFRMEDQWDDQPRQGFRSARKLIFLPASSDVRTLSTLTSSLISLAKSHASSSSIASVVISYPALPGLYAEDISDTALYCNLPLLYGNHRYPPRTIVSTYTGNRMGLCSSYTDEKQCRQEGLALPVRSVILVEYTSAAVLLHTMSMREANDLADPDTDLSIHYFSLGDDQNSENVGRHTRRKSTREAVIELLRRRYKRLPEPPWPPKVITVLLIGSPRDIDIDGIYELVNGAVEEAGFEVEVFATNPRFVAARGAAELAWRALSLTKQTNMEL</sequence>
<keyword evidence="3" id="KW-1185">Reference proteome</keyword>
<reference evidence="2" key="1">
    <citation type="submission" date="2020-01" db="EMBL/GenBank/DDBJ databases">
        <authorList>
            <consortium name="DOE Joint Genome Institute"/>
            <person name="Haridas S."/>
            <person name="Albert R."/>
            <person name="Binder M."/>
            <person name="Bloem J."/>
            <person name="Labutti K."/>
            <person name="Salamov A."/>
            <person name="Andreopoulos B."/>
            <person name="Baker S.E."/>
            <person name="Barry K."/>
            <person name="Bills G."/>
            <person name="Bluhm B.H."/>
            <person name="Cannon C."/>
            <person name="Castanera R."/>
            <person name="Culley D.E."/>
            <person name="Daum C."/>
            <person name="Ezra D."/>
            <person name="Gonzalez J.B."/>
            <person name="Henrissat B."/>
            <person name="Kuo A."/>
            <person name="Liang C."/>
            <person name="Lipzen A."/>
            <person name="Lutzoni F."/>
            <person name="Magnuson J."/>
            <person name="Mondo S."/>
            <person name="Nolan M."/>
            <person name="Ohm R."/>
            <person name="Pangilinan J."/>
            <person name="Park H.-J."/>
            <person name="Ramirez L."/>
            <person name="Alfaro M."/>
            <person name="Sun H."/>
            <person name="Tritt A."/>
            <person name="Yoshinaga Y."/>
            <person name="Zwiers L.-H."/>
            <person name="Turgeon B.G."/>
            <person name="Goodwin S.B."/>
            <person name="Spatafora J.W."/>
            <person name="Crous P.W."/>
            <person name="Grigoriev I.V."/>
        </authorList>
    </citation>
    <scope>NUCLEOTIDE SEQUENCE</scope>
    <source>
        <strain evidence="2">CBS 394.84</strain>
    </source>
</reference>
<dbReference type="OrthoDB" id="3643156at2759"/>
<keyword evidence="1" id="KW-1133">Transmembrane helix</keyword>
<name>A0A9P4LAT6_9PLEO</name>
<evidence type="ECO:0000313" key="2">
    <source>
        <dbReference type="EMBL" id="KAF1847838.1"/>
    </source>
</evidence>
<keyword evidence="1" id="KW-0812">Transmembrane</keyword>
<dbReference type="EMBL" id="ML976615">
    <property type="protein sequence ID" value="KAF1847838.1"/>
    <property type="molecule type" value="Genomic_DNA"/>
</dbReference>
<gene>
    <name evidence="2" type="ORF">K460DRAFT_333246</name>
</gene>
<evidence type="ECO:0000313" key="3">
    <source>
        <dbReference type="Proteomes" id="UP000800039"/>
    </source>
</evidence>
<protein>
    <recommendedName>
        <fullName evidence="4">Actin-like ATPase domain-containing protein</fullName>
    </recommendedName>
</protein>